<dbReference type="Pfam" id="PF00072">
    <property type="entry name" value="Response_reg"/>
    <property type="match status" value="1"/>
</dbReference>
<evidence type="ECO:0000259" key="6">
    <source>
        <dbReference type="PROSITE" id="PS50112"/>
    </source>
</evidence>
<evidence type="ECO:0000313" key="7">
    <source>
        <dbReference type="EMBL" id="MBY5952019.1"/>
    </source>
</evidence>
<dbReference type="CDD" id="cd00130">
    <property type="entry name" value="PAS"/>
    <property type="match status" value="1"/>
</dbReference>
<dbReference type="NCBIfam" id="TIGR00229">
    <property type="entry name" value="sensory_box"/>
    <property type="match status" value="1"/>
</dbReference>
<keyword evidence="8" id="KW-1185">Reference proteome</keyword>
<dbReference type="SUPFAM" id="SSF47384">
    <property type="entry name" value="Homodimeric domain of signal transducing histidine kinase"/>
    <property type="match status" value="1"/>
</dbReference>
<organism evidence="7 8">
    <name type="scientific">Algoriphagus marincola</name>
    <dbReference type="NCBI Taxonomy" id="264027"/>
    <lineage>
        <taxon>Bacteria</taxon>
        <taxon>Pseudomonadati</taxon>
        <taxon>Bacteroidota</taxon>
        <taxon>Cytophagia</taxon>
        <taxon>Cytophagales</taxon>
        <taxon>Cyclobacteriaceae</taxon>
        <taxon>Algoriphagus</taxon>
    </lineage>
</organism>
<evidence type="ECO:0000256" key="2">
    <source>
        <dbReference type="ARBA" id="ARBA00012438"/>
    </source>
</evidence>
<comment type="catalytic activity">
    <reaction evidence="1">
        <text>ATP + protein L-histidine = ADP + protein N-phospho-L-histidine.</text>
        <dbReference type="EC" id="2.7.13.3"/>
    </reaction>
</comment>
<dbReference type="Gene3D" id="3.40.50.2300">
    <property type="match status" value="1"/>
</dbReference>
<feature type="modified residue" description="4-aspartylphosphate" evidence="4">
    <location>
        <position position="64"/>
    </location>
</feature>
<dbReference type="RefSeq" id="WP_222584505.1">
    <property type="nucleotide sequence ID" value="NZ_JAHVHP010000002.1"/>
</dbReference>
<dbReference type="Proteomes" id="UP000766609">
    <property type="component" value="Unassembled WGS sequence"/>
</dbReference>
<dbReference type="CDD" id="cd17551">
    <property type="entry name" value="REC_RpfG-like"/>
    <property type="match status" value="1"/>
</dbReference>
<dbReference type="EC" id="2.7.13.3" evidence="2"/>
<dbReference type="Gene3D" id="3.30.450.20">
    <property type="entry name" value="PAS domain"/>
    <property type="match status" value="1"/>
</dbReference>
<accession>A0ABS7N6R2</accession>
<comment type="caution">
    <text evidence="7">The sequence shown here is derived from an EMBL/GenBank/DDBJ whole genome shotgun (WGS) entry which is preliminary data.</text>
</comment>
<reference evidence="7 8" key="1">
    <citation type="submission" date="2021-06" db="EMBL/GenBank/DDBJ databases">
        <title>44 bacteria genomes isolated from Dapeng, Shenzhen.</title>
        <authorList>
            <person name="Zheng W."/>
            <person name="Yu S."/>
            <person name="Huang Y."/>
        </authorList>
    </citation>
    <scope>NUCLEOTIDE SEQUENCE [LARGE SCALE GENOMIC DNA]</scope>
    <source>
        <strain evidence="7 8">DP5N14-6</strain>
    </source>
</reference>
<feature type="domain" description="PAS" evidence="6">
    <location>
        <begin position="168"/>
        <end position="216"/>
    </location>
</feature>
<dbReference type="InterPro" id="IPR035965">
    <property type="entry name" value="PAS-like_dom_sf"/>
</dbReference>
<dbReference type="InterPro" id="IPR003661">
    <property type="entry name" value="HisK_dim/P_dom"/>
</dbReference>
<dbReference type="SMART" id="SM00388">
    <property type="entry name" value="HisKA"/>
    <property type="match status" value="1"/>
</dbReference>
<evidence type="ECO:0000256" key="3">
    <source>
        <dbReference type="ARBA" id="ARBA00022553"/>
    </source>
</evidence>
<dbReference type="PANTHER" id="PTHR44591:SF3">
    <property type="entry name" value="RESPONSE REGULATORY DOMAIN-CONTAINING PROTEIN"/>
    <property type="match status" value="1"/>
</dbReference>
<evidence type="ECO:0000259" key="5">
    <source>
        <dbReference type="PROSITE" id="PS50110"/>
    </source>
</evidence>
<dbReference type="SUPFAM" id="SSF55785">
    <property type="entry name" value="PYP-like sensor domain (PAS domain)"/>
    <property type="match status" value="1"/>
</dbReference>
<dbReference type="Gene3D" id="1.10.287.130">
    <property type="match status" value="1"/>
</dbReference>
<name>A0ABS7N6R2_9BACT</name>
<dbReference type="InterPro" id="IPR036097">
    <property type="entry name" value="HisK_dim/P_sf"/>
</dbReference>
<evidence type="ECO:0000256" key="1">
    <source>
        <dbReference type="ARBA" id="ARBA00000085"/>
    </source>
</evidence>
<feature type="domain" description="Response regulatory" evidence="5">
    <location>
        <begin position="14"/>
        <end position="131"/>
    </location>
</feature>
<dbReference type="SUPFAM" id="SSF52172">
    <property type="entry name" value="CheY-like"/>
    <property type="match status" value="1"/>
</dbReference>
<dbReference type="CDD" id="cd00082">
    <property type="entry name" value="HisKA"/>
    <property type="match status" value="1"/>
</dbReference>
<protein>
    <recommendedName>
        <fullName evidence="2">histidine kinase</fullName>
        <ecNumber evidence="2">2.7.13.3</ecNumber>
    </recommendedName>
</protein>
<evidence type="ECO:0000313" key="8">
    <source>
        <dbReference type="Proteomes" id="UP000766609"/>
    </source>
</evidence>
<sequence>MIKKPLKESILESRIFIVDDQIKNLILLENVLESAGFGNIWSTTDERELLPKLKTEKPAILLIDLMMPHISGYELIKSIRKDSEKDTLPILVLTADISSESKHQAFDLGANDFLTKPFDIREVISRVQNLITASVVLDQLQNQNIILEEMVEEKTAYLKAALDLTEKRERYFRVLFNSSFDAILYFNLQEEEPSNFFECNPATEAILGYTKEELGGLSIKDLDCDYSDDYYFKIKEQLSSKSETLFLERKIRINSGECRIMETSFVSMEVLNKIQTVVFLRDVTEKVEQIETILNQNKIFKEIAWSQSHEVRAPLARMMGVIDLIDDELSSRMDEETASFLKIIKDSSHELDQIIRKISEKSNVAQSKTNVTLG</sequence>
<dbReference type="InterPro" id="IPR050595">
    <property type="entry name" value="Bact_response_regulator"/>
</dbReference>
<dbReference type="PANTHER" id="PTHR44591">
    <property type="entry name" value="STRESS RESPONSE REGULATOR PROTEIN 1"/>
    <property type="match status" value="1"/>
</dbReference>
<dbReference type="InterPro" id="IPR000014">
    <property type="entry name" value="PAS"/>
</dbReference>
<keyword evidence="3 4" id="KW-0597">Phosphoprotein</keyword>
<dbReference type="SMART" id="SM00448">
    <property type="entry name" value="REC"/>
    <property type="match status" value="1"/>
</dbReference>
<dbReference type="InterPro" id="IPR011006">
    <property type="entry name" value="CheY-like_superfamily"/>
</dbReference>
<gene>
    <name evidence="7" type="ORF">KUV23_13595</name>
</gene>
<dbReference type="PROSITE" id="PS50110">
    <property type="entry name" value="RESPONSE_REGULATORY"/>
    <property type="match status" value="1"/>
</dbReference>
<dbReference type="EMBL" id="JAHVHP010000002">
    <property type="protein sequence ID" value="MBY5952019.1"/>
    <property type="molecule type" value="Genomic_DNA"/>
</dbReference>
<dbReference type="Pfam" id="PF00512">
    <property type="entry name" value="HisKA"/>
    <property type="match status" value="1"/>
</dbReference>
<proteinExistence type="predicted"/>
<dbReference type="InterPro" id="IPR001789">
    <property type="entry name" value="Sig_transdc_resp-reg_receiver"/>
</dbReference>
<evidence type="ECO:0000256" key="4">
    <source>
        <dbReference type="PROSITE-ProRule" id="PRU00169"/>
    </source>
</evidence>
<dbReference type="PROSITE" id="PS50112">
    <property type="entry name" value="PAS"/>
    <property type="match status" value="1"/>
</dbReference>